<evidence type="ECO:0000256" key="4">
    <source>
        <dbReference type="ARBA" id="ARBA00022676"/>
    </source>
</evidence>
<proteinExistence type="inferred from homology"/>
<reference evidence="15" key="1">
    <citation type="submission" date="2022-11" db="UniProtKB">
        <authorList>
            <consortium name="WormBaseParasite"/>
        </authorList>
    </citation>
    <scope>IDENTIFICATION</scope>
</reference>
<accession>A0A915JTJ1</accession>
<comment type="subcellular location">
    <subcellularLocation>
        <location evidence="1 12">Golgi apparatus</location>
        <location evidence="1 12">Golgi stack membrane</location>
        <topology evidence="1 12">Single-pass type II membrane protein</topology>
    </subcellularLocation>
</comment>
<evidence type="ECO:0000256" key="10">
    <source>
        <dbReference type="ARBA" id="ARBA00023136"/>
    </source>
</evidence>
<evidence type="ECO:0000256" key="1">
    <source>
        <dbReference type="ARBA" id="ARBA00004447"/>
    </source>
</evidence>
<evidence type="ECO:0000256" key="7">
    <source>
        <dbReference type="ARBA" id="ARBA00022968"/>
    </source>
</evidence>
<comment type="similarity">
    <text evidence="3 12">Belongs to the glycosyltransferase 10 family.</text>
</comment>
<evidence type="ECO:0000256" key="6">
    <source>
        <dbReference type="ARBA" id="ARBA00022692"/>
    </source>
</evidence>
<evidence type="ECO:0000256" key="8">
    <source>
        <dbReference type="ARBA" id="ARBA00022989"/>
    </source>
</evidence>
<evidence type="ECO:0000256" key="12">
    <source>
        <dbReference type="RuleBase" id="RU003832"/>
    </source>
</evidence>
<evidence type="ECO:0000313" key="14">
    <source>
        <dbReference type="Proteomes" id="UP000887565"/>
    </source>
</evidence>
<dbReference type="Gene3D" id="3.40.50.11660">
    <property type="entry name" value="Glycosyl transferase family 10, C-terminal domain"/>
    <property type="match status" value="1"/>
</dbReference>
<evidence type="ECO:0000256" key="11">
    <source>
        <dbReference type="ARBA" id="ARBA00023180"/>
    </source>
</evidence>
<dbReference type="PANTHER" id="PTHR48438">
    <property type="entry name" value="ALPHA-(1,3)-FUCOSYLTRANSFERASE C-RELATED"/>
    <property type="match status" value="1"/>
</dbReference>
<evidence type="ECO:0000256" key="5">
    <source>
        <dbReference type="ARBA" id="ARBA00022679"/>
    </source>
</evidence>
<name>A0A915JTJ1_ROMCU</name>
<keyword evidence="5 12" id="KW-0808">Transferase</keyword>
<organism evidence="14 15">
    <name type="scientific">Romanomermis culicivorax</name>
    <name type="common">Nematode worm</name>
    <dbReference type="NCBI Taxonomy" id="13658"/>
    <lineage>
        <taxon>Eukaryota</taxon>
        <taxon>Metazoa</taxon>
        <taxon>Ecdysozoa</taxon>
        <taxon>Nematoda</taxon>
        <taxon>Enoplea</taxon>
        <taxon>Dorylaimia</taxon>
        <taxon>Mermithida</taxon>
        <taxon>Mermithoidea</taxon>
        <taxon>Mermithidae</taxon>
        <taxon>Romanomermis</taxon>
    </lineage>
</organism>
<dbReference type="Pfam" id="PF00852">
    <property type="entry name" value="Glyco_transf_10"/>
    <property type="match status" value="1"/>
</dbReference>
<dbReference type="GO" id="GO:0008417">
    <property type="term" value="F:fucosyltransferase activity"/>
    <property type="evidence" value="ECO:0007669"/>
    <property type="project" value="InterPro"/>
</dbReference>
<evidence type="ECO:0000313" key="15">
    <source>
        <dbReference type="WBParaSite" id="nRc.2.0.1.t29581-RA"/>
    </source>
</evidence>
<keyword evidence="8" id="KW-1133">Transmembrane helix</keyword>
<dbReference type="InterPro" id="IPR001503">
    <property type="entry name" value="Glyco_trans_10"/>
</dbReference>
<evidence type="ECO:0000259" key="13">
    <source>
        <dbReference type="Pfam" id="PF00852"/>
    </source>
</evidence>
<feature type="domain" description="Fucosyltransferase C-terminal" evidence="13">
    <location>
        <begin position="7"/>
        <end position="173"/>
    </location>
</feature>
<protein>
    <recommendedName>
        <fullName evidence="12">Fucosyltransferase</fullName>
        <ecNumber evidence="12">2.4.1.-</ecNumber>
    </recommendedName>
</protein>
<dbReference type="WBParaSite" id="nRc.2.0.1.t29581-RA">
    <property type="protein sequence ID" value="nRc.2.0.1.t29581-RA"/>
    <property type="gene ID" value="nRc.2.0.1.g29581"/>
</dbReference>
<keyword evidence="10" id="KW-0472">Membrane</keyword>
<evidence type="ECO:0000256" key="3">
    <source>
        <dbReference type="ARBA" id="ARBA00008919"/>
    </source>
</evidence>
<dbReference type="FunFam" id="3.40.50.11660:FF:000002">
    <property type="entry name" value="Alpha-(1,3)-fucosyltransferase"/>
    <property type="match status" value="1"/>
</dbReference>
<keyword evidence="4 12" id="KW-0328">Glycosyltransferase</keyword>
<keyword evidence="7" id="KW-0735">Signal-anchor</keyword>
<dbReference type="InterPro" id="IPR055270">
    <property type="entry name" value="Glyco_tran_10_C"/>
</dbReference>
<keyword evidence="11" id="KW-0325">Glycoprotein</keyword>
<dbReference type="InterPro" id="IPR038577">
    <property type="entry name" value="GT10-like_C_sf"/>
</dbReference>
<dbReference type="GO" id="GO:0032580">
    <property type="term" value="C:Golgi cisterna membrane"/>
    <property type="evidence" value="ECO:0007669"/>
    <property type="project" value="UniProtKB-SubCell"/>
</dbReference>
<dbReference type="SUPFAM" id="SSF53756">
    <property type="entry name" value="UDP-Glycosyltransferase/glycogen phosphorylase"/>
    <property type="match status" value="1"/>
</dbReference>
<dbReference type="AlphaFoldDB" id="A0A915JTJ1"/>
<dbReference type="PANTHER" id="PTHR48438:SF1">
    <property type="entry name" value="ALPHA-(1,3)-FUCOSYLTRANSFERASE C-RELATED"/>
    <property type="match status" value="1"/>
</dbReference>
<evidence type="ECO:0000256" key="9">
    <source>
        <dbReference type="ARBA" id="ARBA00023034"/>
    </source>
</evidence>
<comment type="pathway">
    <text evidence="2">Protein modification; protein glycosylation.</text>
</comment>
<keyword evidence="6 12" id="KW-0812">Transmembrane</keyword>
<keyword evidence="9 12" id="KW-0333">Golgi apparatus</keyword>
<dbReference type="EC" id="2.4.1.-" evidence="12"/>
<sequence>MLYYLTVKAIAELQKYIPVDIFGSCGDKSCPKSEYLSNGSLLDNPCNTMLVKDYKFYFAFENSICKDYTTEKFWEKINLDVVVVVLCRRILEQYAPGDAFIAVDDFDSAADLAQYLLKLHNNDDLYMNYFKWRTKFEAIFLNGRQHDVKERPWGFCRLCKILWTRPVVRKVYRGQLSEDYWSIRQCYGTVQSLMTVFGDRNNVRSCVRMKNAFFVIVRRANCGKDAHLAHVTAGAMNFQ</sequence>
<evidence type="ECO:0000256" key="2">
    <source>
        <dbReference type="ARBA" id="ARBA00004922"/>
    </source>
</evidence>
<dbReference type="Proteomes" id="UP000887565">
    <property type="component" value="Unplaced"/>
</dbReference>
<keyword evidence="14" id="KW-1185">Reference proteome</keyword>